<organism evidence="7 8">
    <name type="scientific">Liquorilactobacillus hordei</name>
    <dbReference type="NCBI Taxonomy" id="468911"/>
    <lineage>
        <taxon>Bacteria</taxon>
        <taxon>Bacillati</taxon>
        <taxon>Bacillota</taxon>
        <taxon>Bacilli</taxon>
        <taxon>Lactobacillales</taxon>
        <taxon>Lactobacillaceae</taxon>
        <taxon>Liquorilactobacillus</taxon>
    </lineage>
</organism>
<evidence type="ECO:0000256" key="3">
    <source>
        <dbReference type="ARBA" id="ARBA00023125"/>
    </source>
</evidence>
<dbReference type="GO" id="GO:0003700">
    <property type="term" value="F:DNA-binding transcription factor activity"/>
    <property type="evidence" value="ECO:0007669"/>
    <property type="project" value="TreeGrafter"/>
</dbReference>
<name>A0A3Q8CYF1_9LACO</name>
<dbReference type="EMBL" id="CP018176">
    <property type="protein sequence ID" value="AUJ30921.1"/>
    <property type="molecule type" value="Genomic_DNA"/>
</dbReference>
<protein>
    <submittedName>
        <fullName evidence="7">Uncharacterized protein</fullName>
    </submittedName>
</protein>
<evidence type="ECO:0000313" key="8">
    <source>
        <dbReference type="Proteomes" id="UP000314960"/>
    </source>
</evidence>
<sequence>MNDVAHLAGVSRGSVSNYLNGAKMRAVTAKKIAQAIAELDYLPNGTAQALKKKQTRYAVLILPEINTPFFADLTEKIQAEFRKKDFSLILCTSNNQSALEIKYLKMAQVQKVAGIITMSYSDIRPWLNANIPLVTLEHSLTEQVPLVTSDNYTGGRIASQKLRALGAKKLLFLGTKPIENSSWERRQGFLDDCELHQCTAQQMLLSANNSLAMLKDFVNDNFSPSKNNFDGIFAENDAVAYSCWRILQQKNISIPAQVQIIGFDGAPCYGNQPLLLSSIKQPTSLLAKAAVENLFNLIKHSPISNKKVLPVSFVEGITTKEPL</sequence>
<dbReference type="PROSITE" id="PS50943">
    <property type="entry name" value="HTH_CROC1"/>
    <property type="match status" value="1"/>
</dbReference>
<proteinExistence type="predicted"/>
<dbReference type="SUPFAM" id="SSF53822">
    <property type="entry name" value="Periplasmic binding protein-like I"/>
    <property type="match status" value="1"/>
</dbReference>
<reference evidence="7 8" key="1">
    <citation type="submission" date="2016-11" db="EMBL/GenBank/DDBJ databases">
        <title>Interaction between Lactobacillus species and yeast in water kefir.</title>
        <authorList>
            <person name="Behr J."/>
            <person name="Xu D."/>
            <person name="Vogel R.F."/>
        </authorList>
    </citation>
    <scope>NUCLEOTIDE SEQUENCE [LARGE SCALE GENOMIC DNA]</scope>
    <source>
        <strain evidence="7 8">TMW 1.1822</strain>
    </source>
</reference>
<keyword evidence="4" id="KW-0804">Transcription</keyword>
<dbReference type="PANTHER" id="PTHR30146:SF95">
    <property type="entry name" value="RIBOSE OPERON REPRESSOR"/>
    <property type="match status" value="1"/>
</dbReference>
<dbReference type="AlphaFoldDB" id="A0A3Q8CYF1"/>
<dbReference type="Gene3D" id="1.10.260.40">
    <property type="entry name" value="lambda repressor-like DNA-binding domains"/>
    <property type="match status" value="1"/>
</dbReference>
<evidence type="ECO:0000256" key="1">
    <source>
        <dbReference type="ARBA" id="ARBA00022491"/>
    </source>
</evidence>
<dbReference type="PROSITE" id="PS50932">
    <property type="entry name" value="HTH_LACI_2"/>
    <property type="match status" value="1"/>
</dbReference>
<dbReference type="Gene3D" id="3.40.50.2300">
    <property type="match status" value="2"/>
</dbReference>
<dbReference type="CDD" id="cd06291">
    <property type="entry name" value="PBP1_Qymf-like"/>
    <property type="match status" value="1"/>
</dbReference>
<dbReference type="InterPro" id="IPR000843">
    <property type="entry name" value="HTH_LacI"/>
</dbReference>
<evidence type="ECO:0000256" key="4">
    <source>
        <dbReference type="ARBA" id="ARBA00023163"/>
    </source>
</evidence>
<keyword evidence="1" id="KW-0678">Repressor</keyword>
<dbReference type="InterPro" id="IPR010982">
    <property type="entry name" value="Lambda_DNA-bd_dom_sf"/>
</dbReference>
<dbReference type="KEGG" id="lhw:BSQ49_10585"/>
<dbReference type="SUPFAM" id="SSF47413">
    <property type="entry name" value="lambda repressor-like DNA-binding domains"/>
    <property type="match status" value="1"/>
</dbReference>
<accession>A0A3Q8CYF1</accession>
<dbReference type="GO" id="GO:0000976">
    <property type="term" value="F:transcription cis-regulatory region binding"/>
    <property type="evidence" value="ECO:0007669"/>
    <property type="project" value="TreeGrafter"/>
</dbReference>
<keyword evidence="2" id="KW-0805">Transcription regulation</keyword>
<dbReference type="Pfam" id="PF00356">
    <property type="entry name" value="LacI"/>
    <property type="match status" value="1"/>
</dbReference>
<evidence type="ECO:0000256" key="2">
    <source>
        <dbReference type="ARBA" id="ARBA00023015"/>
    </source>
</evidence>
<feature type="domain" description="HTH cro/C1-type" evidence="6">
    <location>
        <begin position="3"/>
        <end position="42"/>
    </location>
</feature>
<dbReference type="Pfam" id="PF00532">
    <property type="entry name" value="Peripla_BP_1"/>
    <property type="match status" value="1"/>
</dbReference>
<dbReference type="SMART" id="SM00354">
    <property type="entry name" value="HTH_LACI"/>
    <property type="match status" value="1"/>
</dbReference>
<dbReference type="InterPro" id="IPR001387">
    <property type="entry name" value="Cro/C1-type_HTH"/>
</dbReference>
<keyword evidence="3" id="KW-0238">DNA-binding</keyword>
<dbReference type="InterPro" id="IPR001761">
    <property type="entry name" value="Peripla_BP/Lac1_sug-bd_dom"/>
</dbReference>
<dbReference type="PANTHER" id="PTHR30146">
    <property type="entry name" value="LACI-RELATED TRANSCRIPTIONAL REPRESSOR"/>
    <property type="match status" value="1"/>
</dbReference>
<dbReference type="CDD" id="cd01392">
    <property type="entry name" value="HTH_LacI"/>
    <property type="match status" value="1"/>
</dbReference>
<evidence type="ECO:0000259" key="6">
    <source>
        <dbReference type="PROSITE" id="PS50943"/>
    </source>
</evidence>
<dbReference type="Proteomes" id="UP000314960">
    <property type="component" value="Chromosome"/>
</dbReference>
<dbReference type="InterPro" id="IPR028082">
    <property type="entry name" value="Peripla_BP_I"/>
</dbReference>
<evidence type="ECO:0000313" key="7">
    <source>
        <dbReference type="EMBL" id="AUJ30921.1"/>
    </source>
</evidence>
<feature type="domain" description="HTH lacI-type" evidence="5">
    <location>
        <begin position="1"/>
        <end position="52"/>
    </location>
</feature>
<evidence type="ECO:0000259" key="5">
    <source>
        <dbReference type="PROSITE" id="PS50932"/>
    </source>
</evidence>
<gene>
    <name evidence="7" type="ORF">BSQ49_10585</name>
</gene>